<dbReference type="SMART" id="SM00409">
    <property type="entry name" value="IG"/>
    <property type="match status" value="5"/>
</dbReference>
<evidence type="ECO:0000313" key="10">
    <source>
        <dbReference type="Proteomes" id="UP001217089"/>
    </source>
</evidence>
<feature type="region of interest" description="Disordered" evidence="4">
    <location>
        <begin position="755"/>
        <end position="821"/>
    </location>
</feature>
<dbReference type="SUPFAM" id="SSF48726">
    <property type="entry name" value="Immunoglobulin"/>
    <property type="match status" value="5"/>
</dbReference>
<feature type="domain" description="Ig-like" evidence="7">
    <location>
        <begin position="319"/>
        <end position="419"/>
    </location>
</feature>
<keyword evidence="2" id="KW-0677">Repeat</keyword>
<feature type="compositionally biased region" description="Basic and acidic residues" evidence="4">
    <location>
        <begin position="774"/>
        <end position="821"/>
    </location>
</feature>
<feature type="signal peptide" evidence="6">
    <location>
        <begin position="1"/>
        <end position="21"/>
    </location>
</feature>
<dbReference type="InterPro" id="IPR036179">
    <property type="entry name" value="Ig-like_dom_sf"/>
</dbReference>
<name>A0ABQ9FGM7_TEGGR</name>
<dbReference type="InterPro" id="IPR003961">
    <property type="entry name" value="FN3_dom"/>
</dbReference>
<evidence type="ECO:0000256" key="4">
    <source>
        <dbReference type="SAM" id="MobiDB-lite"/>
    </source>
</evidence>
<dbReference type="PANTHER" id="PTHR45080:SF8">
    <property type="entry name" value="IG-LIKE DOMAIN-CONTAINING PROTEIN"/>
    <property type="match status" value="1"/>
</dbReference>
<proteinExistence type="predicted"/>
<dbReference type="SMART" id="SM00060">
    <property type="entry name" value="FN3"/>
    <property type="match status" value="1"/>
</dbReference>
<keyword evidence="5" id="KW-0472">Membrane</keyword>
<comment type="caution">
    <text evidence="9">The sequence shown here is derived from an EMBL/GenBank/DDBJ whole genome shotgun (WGS) entry which is preliminary data.</text>
</comment>
<evidence type="ECO:0000256" key="6">
    <source>
        <dbReference type="SAM" id="SignalP"/>
    </source>
</evidence>
<feature type="domain" description="Fibronectin type-III" evidence="8">
    <location>
        <begin position="597"/>
        <end position="711"/>
    </location>
</feature>
<evidence type="ECO:0000259" key="8">
    <source>
        <dbReference type="PROSITE" id="PS50853"/>
    </source>
</evidence>
<dbReference type="InterPro" id="IPR007110">
    <property type="entry name" value="Ig-like_dom"/>
</dbReference>
<dbReference type="EMBL" id="JARBDR010000328">
    <property type="protein sequence ID" value="KAJ8316464.1"/>
    <property type="molecule type" value="Genomic_DNA"/>
</dbReference>
<dbReference type="PROSITE" id="PS50853">
    <property type="entry name" value="FN3"/>
    <property type="match status" value="1"/>
</dbReference>
<dbReference type="InterPro" id="IPR050958">
    <property type="entry name" value="Cell_Adh-Cytoskel_Orgn"/>
</dbReference>
<feature type="chain" id="PRO_5046812048" evidence="6">
    <location>
        <begin position="22"/>
        <end position="821"/>
    </location>
</feature>
<dbReference type="InterPro" id="IPR003598">
    <property type="entry name" value="Ig_sub2"/>
</dbReference>
<evidence type="ECO:0000313" key="9">
    <source>
        <dbReference type="EMBL" id="KAJ8316464.1"/>
    </source>
</evidence>
<gene>
    <name evidence="9" type="ORF">KUTeg_006478</name>
</gene>
<dbReference type="Proteomes" id="UP001217089">
    <property type="component" value="Unassembled WGS sequence"/>
</dbReference>
<feature type="domain" description="Ig-like" evidence="7">
    <location>
        <begin position="226"/>
        <end position="314"/>
    </location>
</feature>
<dbReference type="InterPro" id="IPR013783">
    <property type="entry name" value="Ig-like_fold"/>
</dbReference>
<sequence>MKCLGSYLIFVGCIVLAVTDAQDIVVTFNNEEKGEAKLESGAESTYIIFCEVRPSTVSENPNLMWIDTKTGNPVPLETVETYSVGVRRESQTMLKLSFNGVKESHAGVYNCTGTINGETKFKQIRVEVTVKVEMDDTNVPPYQTIIRGKKNLIKCQPQGPNPTITWYRRNLSNKMNLTSLPRFNQVTEGLSILNVEEKDADVYICRAEAGSSYKMKAINVSVNWPPTITQGPLTQDAVAGTSLILTCIAEGKPKAKYEWFKDQQTNKLAGSRYEINEQDGVLKIINVIKEDSGQYKCLASNGVQSPAESTAKITVVVRPEVRDMNDATFDEGGQATITCKGTGDPVPVLTWSKEGESGNFIEGQQEGDTDLSVSSTTEQEGTETIAVSLLTITNLEEADKGIYKCKAKNKAGEASKNVKLIVQYTPNFNDQPYTSKYTWPNQVGMITCVANGVPRPDIRWFKNGTEIATGGPNAQYSKDQNPTGPEQVTSNLRTAMEINFGNIESIIGKYRCLASNVIGSTSKNITLDKAARPRMPKVTLLPNDTPTTVTMVASITDVQKGPPVETMQVTIKGGGKEDQKNYPVDQNGASNIKITGKPYKIVIKTPNADGKYPNKFLLNWNVPDNGGSPITAINIKYRLVIVRDEKNNENRYQMKDYLENFSDLPPSQGNTVSKEISGLKPDSYYEVQVTATNRHGTSDPESFIFKTSKVGSLSIGAIIGIVIVVFIVLFIIVDVTCYFRNKCGVLMCLKDKLGGGGSGDTRSKEDMMEGGDEETTKMLPKDNEPTPTPTEEKEKIEKVETPKEETATTDEKDAKPSEGSA</sequence>
<accession>A0ABQ9FGM7</accession>
<dbReference type="SUPFAM" id="SSF49265">
    <property type="entry name" value="Fibronectin type III"/>
    <property type="match status" value="1"/>
</dbReference>
<dbReference type="PANTHER" id="PTHR45080">
    <property type="entry name" value="CONTACTIN 5"/>
    <property type="match status" value="1"/>
</dbReference>
<evidence type="ECO:0000256" key="2">
    <source>
        <dbReference type="ARBA" id="ARBA00022737"/>
    </source>
</evidence>
<dbReference type="Pfam" id="PF00041">
    <property type="entry name" value="fn3"/>
    <property type="match status" value="1"/>
</dbReference>
<keyword evidence="1 6" id="KW-0732">Signal</keyword>
<keyword evidence="5" id="KW-1133">Transmembrane helix</keyword>
<keyword evidence="3" id="KW-1015">Disulfide bond</keyword>
<dbReference type="CDD" id="cd00063">
    <property type="entry name" value="FN3"/>
    <property type="match status" value="1"/>
</dbReference>
<dbReference type="InterPro" id="IPR036116">
    <property type="entry name" value="FN3_sf"/>
</dbReference>
<organism evidence="9 10">
    <name type="scientific">Tegillarca granosa</name>
    <name type="common">Malaysian cockle</name>
    <name type="synonym">Anadara granosa</name>
    <dbReference type="NCBI Taxonomy" id="220873"/>
    <lineage>
        <taxon>Eukaryota</taxon>
        <taxon>Metazoa</taxon>
        <taxon>Spiralia</taxon>
        <taxon>Lophotrochozoa</taxon>
        <taxon>Mollusca</taxon>
        <taxon>Bivalvia</taxon>
        <taxon>Autobranchia</taxon>
        <taxon>Pteriomorphia</taxon>
        <taxon>Arcoida</taxon>
        <taxon>Arcoidea</taxon>
        <taxon>Arcidae</taxon>
        <taxon>Tegillarca</taxon>
    </lineage>
</organism>
<evidence type="ECO:0000256" key="3">
    <source>
        <dbReference type="ARBA" id="ARBA00023157"/>
    </source>
</evidence>
<keyword evidence="10" id="KW-1185">Reference proteome</keyword>
<dbReference type="PROSITE" id="PS50835">
    <property type="entry name" value="IG_LIKE"/>
    <property type="match status" value="5"/>
</dbReference>
<dbReference type="InterPro" id="IPR013098">
    <property type="entry name" value="Ig_I-set"/>
</dbReference>
<protein>
    <submittedName>
        <fullName evidence="9">Uncharacterized protein</fullName>
    </submittedName>
</protein>
<feature type="transmembrane region" description="Helical" evidence="5">
    <location>
        <begin position="710"/>
        <end position="733"/>
    </location>
</feature>
<dbReference type="InterPro" id="IPR003599">
    <property type="entry name" value="Ig_sub"/>
</dbReference>
<evidence type="ECO:0000256" key="5">
    <source>
        <dbReference type="SAM" id="Phobius"/>
    </source>
</evidence>
<keyword evidence="5" id="KW-0812">Transmembrane</keyword>
<dbReference type="Pfam" id="PF07679">
    <property type="entry name" value="I-set"/>
    <property type="match status" value="2"/>
</dbReference>
<dbReference type="Pfam" id="PF13927">
    <property type="entry name" value="Ig_3"/>
    <property type="match status" value="1"/>
</dbReference>
<evidence type="ECO:0000259" key="7">
    <source>
        <dbReference type="PROSITE" id="PS50835"/>
    </source>
</evidence>
<dbReference type="Gene3D" id="2.60.40.10">
    <property type="entry name" value="Immunoglobulins"/>
    <property type="match status" value="6"/>
</dbReference>
<dbReference type="SMART" id="SM00408">
    <property type="entry name" value="IGc2"/>
    <property type="match status" value="4"/>
</dbReference>
<evidence type="ECO:0000256" key="1">
    <source>
        <dbReference type="ARBA" id="ARBA00022729"/>
    </source>
</evidence>
<feature type="domain" description="Ig-like" evidence="7">
    <location>
        <begin position="22"/>
        <end position="129"/>
    </location>
</feature>
<dbReference type="CDD" id="cd00096">
    <property type="entry name" value="Ig"/>
    <property type="match status" value="1"/>
</dbReference>
<feature type="domain" description="Ig-like" evidence="7">
    <location>
        <begin position="426"/>
        <end position="526"/>
    </location>
</feature>
<feature type="domain" description="Ig-like" evidence="7">
    <location>
        <begin position="148"/>
        <end position="221"/>
    </location>
</feature>
<reference evidence="9 10" key="1">
    <citation type="submission" date="2022-12" db="EMBL/GenBank/DDBJ databases">
        <title>Chromosome-level genome of Tegillarca granosa.</title>
        <authorList>
            <person name="Kim J."/>
        </authorList>
    </citation>
    <scope>NUCLEOTIDE SEQUENCE [LARGE SCALE GENOMIC DNA]</scope>
    <source>
        <strain evidence="9">Teg-2019</strain>
        <tissue evidence="9">Adductor muscle</tissue>
    </source>
</reference>